<dbReference type="InterPro" id="IPR042296">
    <property type="entry name" value="tRNA_met_Trm1_C"/>
</dbReference>
<feature type="binding site" evidence="8">
    <location>
        <position position="82"/>
    </location>
    <ligand>
        <name>S-adenosyl-L-methionine</name>
        <dbReference type="ChEBI" id="CHEBI:59789"/>
    </ligand>
</feature>
<dbReference type="InterPro" id="IPR022923">
    <property type="entry name" value="TRM1_arc_bac"/>
</dbReference>
<protein>
    <recommendedName>
        <fullName evidence="7 8">tRNA (guanine(26)-N(2))-dimethyltransferase</fullName>
        <ecNumber evidence="7 8">2.1.1.216</ecNumber>
    </recommendedName>
    <alternativeName>
        <fullName evidence="8">tRNA 2,2-dimethylguanosine-26 methyltransferase</fullName>
    </alternativeName>
    <alternativeName>
        <fullName evidence="8">tRNA(guanine-26,N(2)-N(2)) methyltransferase</fullName>
    </alternativeName>
    <alternativeName>
        <fullName evidence="8">tRNA(m(2,2)G26)dimethyltransferase</fullName>
    </alternativeName>
</protein>
<evidence type="ECO:0000313" key="11">
    <source>
        <dbReference type="EMBL" id="SFR30565.1"/>
    </source>
</evidence>
<dbReference type="Gene3D" id="3.40.50.150">
    <property type="entry name" value="Vaccinia Virus protein VP39"/>
    <property type="match status" value="1"/>
</dbReference>
<feature type="binding site" evidence="8">
    <location>
        <position position="108"/>
    </location>
    <ligand>
        <name>S-adenosyl-L-methionine</name>
        <dbReference type="ChEBI" id="CHEBI:59789"/>
    </ligand>
</feature>
<keyword evidence="3 8" id="KW-0808">Transferase</keyword>
<keyword evidence="4 8" id="KW-0949">S-adenosyl-L-methionine</keyword>
<evidence type="ECO:0000256" key="10">
    <source>
        <dbReference type="SAM" id="MobiDB-lite"/>
    </source>
</evidence>
<dbReference type="PANTHER" id="PTHR10631:SF3">
    <property type="entry name" value="TRNA (GUANINE(26)-N(2))-DIMETHYLTRANSFERASE"/>
    <property type="match status" value="1"/>
</dbReference>
<feature type="binding site" evidence="8">
    <location>
        <position position="238"/>
    </location>
    <ligand>
        <name>Zn(2+)</name>
        <dbReference type="ChEBI" id="CHEBI:29105"/>
    </ligand>
</feature>
<comment type="catalytic activity">
    <reaction evidence="8">
        <text>guanosine(26) in tRNA + 2 S-adenosyl-L-methionine = N(2)-dimethylguanosine(26) in tRNA + 2 S-adenosyl-L-homocysteine + 2 H(+)</text>
        <dbReference type="Rhea" id="RHEA:43140"/>
        <dbReference type="Rhea" id="RHEA-COMP:10359"/>
        <dbReference type="Rhea" id="RHEA-COMP:10360"/>
        <dbReference type="ChEBI" id="CHEBI:15378"/>
        <dbReference type="ChEBI" id="CHEBI:57856"/>
        <dbReference type="ChEBI" id="CHEBI:59789"/>
        <dbReference type="ChEBI" id="CHEBI:74269"/>
        <dbReference type="ChEBI" id="CHEBI:74513"/>
        <dbReference type="EC" id="2.1.1.216"/>
    </reaction>
</comment>
<dbReference type="EC" id="2.1.1.216" evidence="7 8"/>
<dbReference type="RefSeq" id="WP_092919906.1">
    <property type="nucleotide sequence ID" value="NZ_FOYN01000001.1"/>
</dbReference>
<feature type="binding site" evidence="8">
    <location>
        <position position="67"/>
    </location>
    <ligand>
        <name>S-adenosyl-L-methionine</name>
        <dbReference type="ChEBI" id="CHEBI:59789"/>
    </ligand>
</feature>
<keyword evidence="2 8" id="KW-0489">Methyltransferase</keyword>
<dbReference type="STRING" id="35743.SAMN04487937_0391"/>
<feature type="binding site" evidence="8">
    <location>
        <position position="241"/>
    </location>
    <ligand>
        <name>Zn(2+)</name>
        <dbReference type="ChEBI" id="CHEBI:29105"/>
    </ligand>
</feature>
<keyword evidence="6 8" id="KW-0694">RNA-binding</keyword>
<evidence type="ECO:0000256" key="9">
    <source>
        <dbReference type="PROSITE-ProRule" id="PRU00958"/>
    </source>
</evidence>
<proteinExistence type="inferred from homology"/>
<evidence type="ECO:0000256" key="3">
    <source>
        <dbReference type="ARBA" id="ARBA00022679"/>
    </source>
</evidence>
<keyword evidence="8" id="KW-0479">Metal-binding</keyword>
<organism evidence="11 12">
    <name type="scientific">Halorubrum sodomense</name>
    <dbReference type="NCBI Taxonomy" id="35743"/>
    <lineage>
        <taxon>Archaea</taxon>
        <taxon>Methanobacteriati</taxon>
        <taxon>Methanobacteriota</taxon>
        <taxon>Stenosarchaea group</taxon>
        <taxon>Halobacteria</taxon>
        <taxon>Halobacteriales</taxon>
        <taxon>Haloferacaceae</taxon>
        <taxon>Halorubrum</taxon>
    </lineage>
</organism>
<gene>
    <name evidence="8" type="primary">trm1</name>
    <name evidence="11" type="ORF">SAMN04487937_0391</name>
</gene>
<dbReference type="InterPro" id="IPR029063">
    <property type="entry name" value="SAM-dependent_MTases_sf"/>
</dbReference>
<evidence type="ECO:0000313" key="12">
    <source>
        <dbReference type="Proteomes" id="UP000198932"/>
    </source>
</evidence>
<keyword evidence="8" id="KW-0862">Zinc</keyword>
<keyword evidence="1 8" id="KW-0820">tRNA-binding</keyword>
<dbReference type="SUPFAM" id="SSF53335">
    <property type="entry name" value="S-adenosyl-L-methionine-dependent methyltransferases"/>
    <property type="match status" value="1"/>
</dbReference>
<dbReference type="Proteomes" id="UP000198932">
    <property type="component" value="Unassembled WGS sequence"/>
</dbReference>
<accession>A0A1I6FKT2</accession>
<dbReference type="AlphaFoldDB" id="A0A1I6FKT2"/>
<evidence type="ECO:0000256" key="7">
    <source>
        <dbReference type="ARBA" id="ARBA00039099"/>
    </source>
</evidence>
<dbReference type="GO" id="GO:0002940">
    <property type="term" value="P:tRNA N2-guanine methylation"/>
    <property type="evidence" value="ECO:0007669"/>
    <property type="project" value="TreeGrafter"/>
</dbReference>
<dbReference type="CDD" id="cd02440">
    <property type="entry name" value="AdoMet_MTases"/>
    <property type="match status" value="1"/>
</dbReference>
<comment type="similarity">
    <text evidence="8 9">Belongs to the class I-like SAM-binding methyltransferase superfamily. Trm1 family.</text>
</comment>
<evidence type="ECO:0000256" key="4">
    <source>
        <dbReference type="ARBA" id="ARBA00022691"/>
    </source>
</evidence>
<dbReference type="Gene3D" id="3.30.56.70">
    <property type="entry name" value="N2,N2-dimethylguanosine tRNA methyltransferase, C-terminal domain"/>
    <property type="match status" value="1"/>
</dbReference>
<dbReference type="GO" id="GO:0000049">
    <property type="term" value="F:tRNA binding"/>
    <property type="evidence" value="ECO:0007669"/>
    <property type="project" value="UniProtKB-UniRule"/>
</dbReference>
<keyword evidence="12" id="KW-1185">Reference proteome</keyword>
<dbReference type="NCBIfam" id="NF003327">
    <property type="entry name" value="PRK04338.1-1"/>
    <property type="match status" value="1"/>
</dbReference>
<dbReference type="OrthoDB" id="372177at2157"/>
<dbReference type="PANTHER" id="PTHR10631">
    <property type="entry name" value="N 2 ,N 2 -DIMETHYLGUANOSINE TRNA METHYLTRANSFERASE"/>
    <property type="match status" value="1"/>
</dbReference>
<sequence length="376" mass="40325">MDIEEGGLTVSVPEARDGASEGTGGGVFFNPTQELNRDVTVATLRAYRDREPRAASYLDAMAASGIRGVRAAAEGYQVTCADVDADAVELAASNLDANGLDGEAVHRDVNALLYDEGPFDVVDLDPYGTPIPFADAAFANGRNLVCVTATDTAPLCGAHLNSGIRKYGAVPRNTDYHPEMGLRTLISALVRTAARYDKAATPILSHVSRHYARTYLELESGARAADDCLEAVGHVDGCEDCLWRAATRGHIADPVDACPECGSDRVLTAGPIWLGPIADPDFARAVRREVTDDMGEAKRARKLLGTVARELDTPTHYDQHRLYKEWGEPAIGMDEFVERLRGAGHEASRAHYRGTAVKSTASVPEMREAVLGDDAS</sequence>
<dbReference type="GO" id="GO:0160104">
    <property type="term" value="F:tRNA (guanine(26)-N2)-dimethyltransferase activity"/>
    <property type="evidence" value="ECO:0007669"/>
    <property type="project" value="UniProtKB-UniRule"/>
</dbReference>
<dbReference type="GO" id="GO:0046872">
    <property type="term" value="F:metal ion binding"/>
    <property type="evidence" value="ECO:0007669"/>
    <property type="project" value="UniProtKB-KW"/>
</dbReference>
<evidence type="ECO:0000256" key="1">
    <source>
        <dbReference type="ARBA" id="ARBA00022555"/>
    </source>
</evidence>
<comment type="caution">
    <text evidence="8">Lacks conserved residue(s) required for the propagation of feature annotation.</text>
</comment>
<feature type="binding site" evidence="8">
    <location>
        <position position="261"/>
    </location>
    <ligand>
        <name>Zn(2+)</name>
        <dbReference type="ChEBI" id="CHEBI:29105"/>
    </ligand>
</feature>
<dbReference type="Pfam" id="PF02005">
    <property type="entry name" value="TRM"/>
    <property type="match status" value="1"/>
</dbReference>
<name>A0A1I6FKT2_HALSD</name>
<evidence type="ECO:0000256" key="5">
    <source>
        <dbReference type="ARBA" id="ARBA00022694"/>
    </source>
</evidence>
<evidence type="ECO:0000256" key="2">
    <source>
        <dbReference type="ARBA" id="ARBA00022603"/>
    </source>
</evidence>
<dbReference type="HAMAP" id="MF_00290">
    <property type="entry name" value="tRNA_dimethyltr_TRM1"/>
    <property type="match status" value="1"/>
</dbReference>
<comment type="function">
    <text evidence="8">Dimethylates a single guanine residue at position 26 of a number of tRNAs using S-adenosyl-L-methionine as donor of the methyl groups.</text>
</comment>
<keyword evidence="5 8" id="KW-0819">tRNA processing</keyword>
<dbReference type="EMBL" id="FOYN01000001">
    <property type="protein sequence ID" value="SFR30565.1"/>
    <property type="molecule type" value="Genomic_DNA"/>
</dbReference>
<feature type="region of interest" description="Disordered" evidence="10">
    <location>
        <begin position="1"/>
        <end position="30"/>
    </location>
</feature>
<reference evidence="12" key="1">
    <citation type="submission" date="2016-10" db="EMBL/GenBank/DDBJ databases">
        <authorList>
            <person name="Varghese N."/>
            <person name="Submissions S."/>
        </authorList>
    </citation>
    <scope>NUCLEOTIDE SEQUENCE [LARGE SCALE GENOMIC DNA]</scope>
    <source>
        <strain evidence="12">RD 26</strain>
    </source>
</reference>
<evidence type="ECO:0000256" key="8">
    <source>
        <dbReference type="HAMAP-Rule" id="MF_00290"/>
    </source>
</evidence>
<feature type="binding site" evidence="8">
    <location>
        <position position="37"/>
    </location>
    <ligand>
        <name>S-adenosyl-L-methionine</name>
        <dbReference type="ChEBI" id="CHEBI:59789"/>
    </ligand>
</feature>
<dbReference type="InterPro" id="IPR002905">
    <property type="entry name" value="Trm1"/>
</dbReference>
<evidence type="ECO:0000256" key="6">
    <source>
        <dbReference type="ARBA" id="ARBA00022884"/>
    </source>
</evidence>
<dbReference type="PROSITE" id="PS51626">
    <property type="entry name" value="SAM_MT_TRM1"/>
    <property type="match status" value="1"/>
</dbReference>
<feature type="binding site" evidence="8">
    <location>
        <position position="258"/>
    </location>
    <ligand>
        <name>Zn(2+)</name>
        <dbReference type="ChEBI" id="CHEBI:29105"/>
    </ligand>
</feature>